<keyword evidence="10 13" id="KW-0413">Isomerase</keyword>
<dbReference type="SUPFAM" id="SSF102114">
    <property type="entry name" value="Radical SAM enzymes"/>
    <property type="match status" value="1"/>
</dbReference>
<dbReference type="NCBIfam" id="TIGR00238">
    <property type="entry name" value="KamA family radical SAM protein"/>
    <property type="match status" value="1"/>
</dbReference>
<keyword evidence="6" id="KW-0479">Metal-binding</keyword>
<dbReference type="GO" id="GO:0051539">
    <property type="term" value="F:4 iron, 4 sulfur cluster binding"/>
    <property type="evidence" value="ECO:0007669"/>
    <property type="project" value="UniProtKB-KW"/>
</dbReference>
<keyword evidence="8" id="KW-0408">Iron</keyword>
<evidence type="ECO:0000256" key="5">
    <source>
        <dbReference type="ARBA" id="ARBA00022691"/>
    </source>
</evidence>
<dbReference type="SFLD" id="SFLDF00314">
    <property type="entry name" value="L-lysine_2_3-aminomutase_(yjeK"/>
    <property type="match status" value="1"/>
</dbReference>
<evidence type="ECO:0000256" key="8">
    <source>
        <dbReference type="ARBA" id="ARBA00023004"/>
    </source>
</evidence>
<dbReference type="PROSITE" id="PS51918">
    <property type="entry name" value="RADICAL_SAM"/>
    <property type="match status" value="1"/>
</dbReference>
<accession>A0A3B1AKP5</accession>
<protein>
    <recommendedName>
        <fullName evidence="3">L-lysine 2,3-aminomutase</fullName>
    </recommendedName>
    <alternativeName>
        <fullName evidence="11">EF-P post-translational modification enzyme B</fullName>
    </alternativeName>
</protein>
<dbReference type="NCBIfam" id="TIGR03821">
    <property type="entry name" value="EFP_modif_epmB"/>
    <property type="match status" value="1"/>
</dbReference>
<evidence type="ECO:0000256" key="10">
    <source>
        <dbReference type="ARBA" id="ARBA00023235"/>
    </source>
</evidence>
<dbReference type="InterPro" id="IPR013785">
    <property type="entry name" value="Aldolase_TIM"/>
</dbReference>
<dbReference type="GO" id="GO:0046872">
    <property type="term" value="F:metal ion binding"/>
    <property type="evidence" value="ECO:0007669"/>
    <property type="project" value="UniProtKB-KW"/>
</dbReference>
<evidence type="ECO:0000256" key="1">
    <source>
        <dbReference type="ARBA" id="ARBA00001352"/>
    </source>
</evidence>
<sequence>MIHQTLINSRVSNAHTSTSSSNSWQNALKNAFRDPVDLLNFLELPTESFTHSKFNSISFPMLVPLSFAQRMQPKNIRDPLLLQVLPQLNELELDPRYSIDPVGDIKSMVIPGLLHKYHGRVLLTLTGACAIHCRYCFRRHFPYSDANLNSTNLSQILDYIKNNHEVNEVILSGGDPLSLSDRRISELMHQIEAITHVQYLRIHSRLPIVLPERITPELVKLFHSIKLKIVFVIHCNHPNEINSQVTRQLKKLSQVGVHLLNQSVLLRDINDDAHVLANLSKKLFELDIQPYYLHLLDKVSGAQHFDLPRSTAKNIYTKLQETTAGYLVPKMVEEIPGNASKTPYTD</sequence>
<proteinExistence type="predicted"/>
<dbReference type="PIRSF" id="PIRSF004911">
    <property type="entry name" value="DUF160"/>
    <property type="match status" value="1"/>
</dbReference>
<dbReference type="CDD" id="cd01335">
    <property type="entry name" value="Radical_SAM"/>
    <property type="match status" value="1"/>
</dbReference>
<dbReference type="SFLD" id="SFLDS00029">
    <property type="entry name" value="Radical_SAM"/>
    <property type="match status" value="1"/>
</dbReference>
<dbReference type="PANTHER" id="PTHR30538:SF1">
    <property type="entry name" value="L-LYSINE 2,3-AMINOMUTASE"/>
    <property type="match status" value="1"/>
</dbReference>
<comment type="cofactor">
    <cofactor evidence="2">
        <name>pyridoxal 5'-phosphate</name>
        <dbReference type="ChEBI" id="CHEBI:597326"/>
    </cofactor>
</comment>
<keyword evidence="4" id="KW-0004">4Fe-4S</keyword>
<reference evidence="13" key="1">
    <citation type="submission" date="2018-06" db="EMBL/GenBank/DDBJ databases">
        <authorList>
            <person name="Zhirakovskaya E."/>
        </authorList>
    </citation>
    <scope>NUCLEOTIDE SEQUENCE</scope>
</reference>
<keyword evidence="5" id="KW-0949">S-adenosyl-L-methionine</keyword>
<dbReference type="InterPro" id="IPR007197">
    <property type="entry name" value="rSAM"/>
</dbReference>
<evidence type="ECO:0000313" key="13">
    <source>
        <dbReference type="EMBL" id="VAW98919.1"/>
    </source>
</evidence>
<dbReference type="InterPro" id="IPR003739">
    <property type="entry name" value="Lys_aminomutase/Glu_NH3_mut"/>
</dbReference>
<evidence type="ECO:0000256" key="3">
    <source>
        <dbReference type="ARBA" id="ARBA00022363"/>
    </source>
</evidence>
<organism evidence="13">
    <name type="scientific">hydrothermal vent metagenome</name>
    <dbReference type="NCBI Taxonomy" id="652676"/>
    <lineage>
        <taxon>unclassified sequences</taxon>
        <taxon>metagenomes</taxon>
        <taxon>ecological metagenomes</taxon>
    </lineage>
</organism>
<evidence type="ECO:0000256" key="6">
    <source>
        <dbReference type="ARBA" id="ARBA00022723"/>
    </source>
</evidence>
<keyword evidence="7" id="KW-0663">Pyridoxal phosphate</keyword>
<evidence type="ECO:0000256" key="2">
    <source>
        <dbReference type="ARBA" id="ARBA00001933"/>
    </source>
</evidence>
<evidence type="ECO:0000256" key="9">
    <source>
        <dbReference type="ARBA" id="ARBA00023014"/>
    </source>
</evidence>
<dbReference type="Gene3D" id="3.20.20.70">
    <property type="entry name" value="Aldolase class I"/>
    <property type="match status" value="1"/>
</dbReference>
<dbReference type="EMBL" id="UOFS01000039">
    <property type="protein sequence ID" value="VAW98919.1"/>
    <property type="molecule type" value="Genomic_DNA"/>
</dbReference>
<dbReference type="PANTHER" id="PTHR30538">
    <property type="entry name" value="LYSINE 2,3-AMINOMUTASE-RELATED"/>
    <property type="match status" value="1"/>
</dbReference>
<gene>
    <name evidence="13" type="ORF">MNBD_GAMMA22-1363</name>
</gene>
<evidence type="ECO:0000256" key="11">
    <source>
        <dbReference type="ARBA" id="ARBA00030756"/>
    </source>
</evidence>
<feature type="domain" description="Radical SAM core" evidence="12">
    <location>
        <begin position="115"/>
        <end position="330"/>
    </location>
</feature>
<dbReference type="InterPro" id="IPR022462">
    <property type="entry name" value="EpmB"/>
</dbReference>
<evidence type="ECO:0000256" key="7">
    <source>
        <dbReference type="ARBA" id="ARBA00022898"/>
    </source>
</evidence>
<comment type="catalytic activity">
    <reaction evidence="1">
        <text>L-lysine = D-beta-lysine</text>
        <dbReference type="Rhea" id="RHEA:44148"/>
        <dbReference type="ChEBI" id="CHEBI:32551"/>
        <dbReference type="ChEBI" id="CHEBI:84138"/>
    </reaction>
</comment>
<dbReference type="Pfam" id="PF04055">
    <property type="entry name" value="Radical_SAM"/>
    <property type="match status" value="1"/>
</dbReference>
<dbReference type="AlphaFoldDB" id="A0A3B1AKP5"/>
<dbReference type="SFLD" id="SFLDG01070">
    <property type="entry name" value="PLP-dependent"/>
    <property type="match status" value="1"/>
</dbReference>
<dbReference type="InterPro" id="IPR058240">
    <property type="entry name" value="rSAM_sf"/>
</dbReference>
<evidence type="ECO:0000256" key="4">
    <source>
        <dbReference type="ARBA" id="ARBA00022485"/>
    </source>
</evidence>
<name>A0A3B1AKP5_9ZZZZ</name>
<dbReference type="GO" id="GO:0016853">
    <property type="term" value="F:isomerase activity"/>
    <property type="evidence" value="ECO:0007669"/>
    <property type="project" value="UniProtKB-KW"/>
</dbReference>
<keyword evidence="9" id="KW-0411">Iron-sulfur</keyword>
<evidence type="ECO:0000259" key="12">
    <source>
        <dbReference type="PROSITE" id="PS51918"/>
    </source>
</evidence>